<feature type="topological domain" description="Periplasmic" evidence="14">
    <location>
        <begin position="27"/>
        <end position="44"/>
    </location>
</feature>
<dbReference type="SUPFAM" id="SSF158442">
    <property type="entry name" value="DsbB-like"/>
    <property type="match status" value="1"/>
</dbReference>
<dbReference type="EMBL" id="UGOD01000001">
    <property type="protein sequence ID" value="STX52574.1"/>
    <property type="molecule type" value="Genomic_DNA"/>
</dbReference>
<dbReference type="InterPro" id="IPR003752">
    <property type="entry name" value="DiS_bond_form_DsbB/BdbC"/>
</dbReference>
<dbReference type="GO" id="GO:0009055">
    <property type="term" value="F:electron transfer activity"/>
    <property type="evidence" value="ECO:0007669"/>
    <property type="project" value="UniProtKB-UniRule"/>
</dbReference>
<keyword evidence="17" id="KW-1185">Reference proteome</keyword>
<feature type="topological domain" description="Cytoplasmic" evidence="14">
    <location>
        <begin position="61"/>
        <end position="66"/>
    </location>
</feature>
<protein>
    <recommendedName>
        <fullName evidence="14">Disulfide bond formation protein B</fullName>
    </recommendedName>
    <alternativeName>
        <fullName evidence="14">Disulfide oxidoreductase</fullName>
    </alternativeName>
</protein>
<evidence type="ECO:0000256" key="12">
    <source>
        <dbReference type="ARBA" id="ARBA00023186"/>
    </source>
</evidence>
<dbReference type="GO" id="GO:0006457">
    <property type="term" value="P:protein folding"/>
    <property type="evidence" value="ECO:0007669"/>
    <property type="project" value="InterPro"/>
</dbReference>
<keyword evidence="10 14" id="KW-0472">Membrane</keyword>
<evidence type="ECO:0000256" key="10">
    <source>
        <dbReference type="ARBA" id="ARBA00023136"/>
    </source>
</evidence>
<comment type="subcellular location">
    <subcellularLocation>
        <location evidence="1">Cell inner membrane</location>
        <topology evidence="1">Multi-pass membrane protein</topology>
    </subcellularLocation>
    <subcellularLocation>
        <location evidence="14">Cell membrane</location>
        <topology evidence="14">Multi-pass membrane protein</topology>
    </subcellularLocation>
</comment>
<feature type="transmembrane region" description="Helical" evidence="15">
    <location>
        <begin position="41"/>
        <end position="60"/>
    </location>
</feature>
<proteinExistence type="inferred from homology"/>
<dbReference type="PANTHER" id="PTHR36570:SF3">
    <property type="entry name" value="DISULFIDE BOND FORMATION PROTEIN B"/>
    <property type="match status" value="1"/>
</dbReference>
<keyword evidence="7 14" id="KW-0249">Electron transport</keyword>
<evidence type="ECO:0000313" key="16">
    <source>
        <dbReference type="EMBL" id="STX52574.1"/>
    </source>
</evidence>
<evidence type="ECO:0000313" key="17">
    <source>
        <dbReference type="Proteomes" id="UP000254794"/>
    </source>
</evidence>
<evidence type="ECO:0000256" key="8">
    <source>
        <dbReference type="ARBA" id="ARBA00022989"/>
    </source>
</evidence>
<keyword evidence="4 14" id="KW-1003">Cell membrane</keyword>
<dbReference type="GO" id="GO:0005886">
    <property type="term" value="C:plasma membrane"/>
    <property type="evidence" value="ECO:0007669"/>
    <property type="project" value="UniProtKB-SubCell"/>
</dbReference>
<accession>A0A378JMV7</accession>
<dbReference type="Pfam" id="PF02600">
    <property type="entry name" value="DsbB"/>
    <property type="match status" value="1"/>
</dbReference>
<evidence type="ECO:0000256" key="6">
    <source>
        <dbReference type="ARBA" id="ARBA00022692"/>
    </source>
</evidence>
<dbReference type="PANTHER" id="PTHR36570">
    <property type="entry name" value="DISULFIDE BOND FORMATION PROTEIN B"/>
    <property type="match status" value="1"/>
</dbReference>
<dbReference type="RefSeq" id="WP_115332123.1">
    <property type="nucleotide sequence ID" value="NZ_CAAAHP010000006.1"/>
</dbReference>
<evidence type="ECO:0000256" key="14">
    <source>
        <dbReference type="HAMAP-Rule" id="MF_00286"/>
    </source>
</evidence>
<dbReference type="GO" id="GO:0015035">
    <property type="term" value="F:protein-disulfide reductase activity"/>
    <property type="evidence" value="ECO:0007669"/>
    <property type="project" value="UniProtKB-UniRule"/>
</dbReference>
<evidence type="ECO:0000256" key="15">
    <source>
        <dbReference type="SAM" id="Phobius"/>
    </source>
</evidence>
<keyword evidence="3 14" id="KW-0813">Transport</keyword>
<feature type="transmembrane region" description="Helical" evidence="15">
    <location>
        <begin position="67"/>
        <end position="84"/>
    </location>
</feature>
<organism evidence="16 17">
    <name type="scientific">Legionella busanensis</name>
    <dbReference type="NCBI Taxonomy" id="190655"/>
    <lineage>
        <taxon>Bacteria</taxon>
        <taxon>Pseudomonadati</taxon>
        <taxon>Pseudomonadota</taxon>
        <taxon>Gammaproteobacteria</taxon>
        <taxon>Legionellales</taxon>
        <taxon>Legionellaceae</taxon>
        <taxon>Legionella</taxon>
    </lineage>
</organism>
<dbReference type="HAMAP" id="MF_00286">
    <property type="entry name" value="DsbB"/>
    <property type="match status" value="1"/>
</dbReference>
<name>A0A378JMV7_9GAMM</name>
<evidence type="ECO:0000256" key="1">
    <source>
        <dbReference type="ARBA" id="ARBA00004429"/>
    </source>
</evidence>
<sequence length="167" mass="19323">MTIYHYRYWQMLLFLVSLGVLAASLYFQYVRGLEPCPLCLMQRLCVILEVLLCLIALFVNSLRTQRIITVLQIIIALAGLYFAGRQLWLQSLPHDQIPACLPGLDVLMRYFPWRDIFHALLWGAADCAEVNWTLLGLSMPAWVVLYFIGMLSATVFLYINSKRKYIN</sequence>
<gene>
    <name evidence="14 16" type="primary">dsbB</name>
    <name evidence="16" type="ORF">NCTC13316_02691</name>
</gene>
<keyword evidence="8 14" id="KW-1133">Transmembrane helix</keyword>
<dbReference type="OrthoDB" id="3711263at2"/>
<evidence type="ECO:0000256" key="9">
    <source>
        <dbReference type="ARBA" id="ARBA00023002"/>
    </source>
</evidence>
<dbReference type="InterPro" id="IPR050183">
    <property type="entry name" value="DsbB"/>
</dbReference>
<evidence type="ECO:0000256" key="4">
    <source>
        <dbReference type="ARBA" id="ARBA00022475"/>
    </source>
</evidence>
<comment type="function">
    <text evidence="14">Required for disulfide bond formation in some periplasmic proteins. Acts by oxidizing the DsbA protein.</text>
</comment>
<keyword evidence="6 14" id="KW-0812">Transmembrane</keyword>
<evidence type="ECO:0000256" key="13">
    <source>
        <dbReference type="ARBA" id="ARBA00023284"/>
    </source>
</evidence>
<comment type="similarity">
    <text evidence="2 14">Belongs to the DsbB family.</text>
</comment>
<evidence type="ECO:0000256" key="2">
    <source>
        <dbReference type="ARBA" id="ARBA00008823"/>
    </source>
</evidence>
<keyword evidence="12 14" id="KW-0143">Chaperone</keyword>
<dbReference type="InterPro" id="IPR023380">
    <property type="entry name" value="DsbB-like_sf"/>
</dbReference>
<dbReference type="AlphaFoldDB" id="A0A378JMV7"/>
<dbReference type="Gene3D" id="1.20.1550.10">
    <property type="entry name" value="DsbB-like"/>
    <property type="match status" value="1"/>
</dbReference>
<keyword evidence="9 14" id="KW-0560">Oxidoreductase</keyword>
<feature type="disulfide bond" description="Redox-active" evidence="14">
    <location>
        <begin position="36"/>
        <end position="39"/>
    </location>
</feature>
<comment type="caution">
    <text evidence="14">Lacks conserved residue(s) required for the propagation of feature annotation.</text>
</comment>
<feature type="topological domain" description="Cytoplasmic" evidence="14">
    <location>
        <begin position="1"/>
        <end position="9"/>
    </location>
</feature>
<keyword evidence="13 14" id="KW-0676">Redox-active center</keyword>
<evidence type="ECO:0000256" key="11">
    <source>
        <dbReference type="ARBA" id="ARBA00023157"/>
    </source>
</evidence>
<evidence type="ECO:0000256" key="3">
    <source>
        <dbReference type="ARBA" id="ARBA00022448"/>
    </source>
</evidence>
<dbReference type="Proteomes" id="UP000254794">
    <property type="component" value="Unassembled WGS sequence"/>
</dbReference>
<reference evidence="16 17" key="1">
    <citation type="submission" date="2018-06" db="EMBL/GenBank/DDBJ databases">
        <authorList>
            <consortium name="Pathogen Informatics"/>
            <person name="Doyle S."/>
        </authorList>
    </citation>
    <scope>NUCLEOTIDE SEQUENCE [LARGE SCALE GENOMIC DNA]</scope>
    <source>
        <strain evidence="16 17">NCTC13316</strain>
    </source>
</reference>
<dbReference type="InterPro" id="IPR022920">
    <property type="entry name" value="Disulphide_bond_form_DsbB"/>
</dbReference>
<keyword evidence="11 14" id="KW-1015">Disulfide bond</keyword>
<feature type="transmembrane region" description="Helical" evidence="15">
    <location>
        <begin position="12"/>
        <end position="29"/>
    </location>
</feature>
<keyword evidence="5" id="KW-0997">Cell inner membrane</keyword>
<feature type="topological domain" description="Cytoplasmic" evidence="14">
    <location>
        <begin position="161"/>
        <end position="167"/>
    </location>
</feature>
<evidence type="ECO:0000256" key="5">
    <source>
        <dbReference type="ARBA" id="ARBA00022519"/>
    </source>
</evidence>
<evidence type="ECO:0000256" key="7">
    <source>
        <dbReference type="ARBA" id="ARBA00022982"/>
    </source>
</evidence>
<feature type="transmembrane region" description="Helical" evidence="15">
    <location>
        <begin position="139"/>
        <end position="159"/>
    </location>
</feature>